<reference evidence="2" key="1">
    <citation type="submission" date="2019-08" db="EMBL/GenBank/DDBJ databases">
        <authorList>
            <person name="Kucharzyk K."/>
            <person name="Murdoch R.W."/>
            <person name="Higgins S."/>
            <person name="Loffler F."/>
        </authorList>
    </citation>
    <scope>NUCLEOTIDE SEQUENCE</scope>
</reference>
<proteinExistence type="predicted"/>
<evidence type="ECO:0000313" key="2">
    <source>
        <dbReference type="EMBL" id="MPL74973.1"/>
    </source>
</evidence>
<gene>
    <name evidence="2" type="ORF">SDC9_20792</name>
</gene>
<sequence>MTKKAPVSLENESQALKEFGEYLYQLRTKRGLSLLKLGAHLGTHAGYLSQVERGLVPPHDELVQGIAEFFGLDENDLYEMLQIVPLSVRQEIEQNVLLQRTLREINQSFSQKRKQELYQEFYNVFQNAKK</sequence>
<accession>A0A644U7W7</accession>
<dbReference type="GO" id="GO:0003677">
    <property type="term" value="F:DNA binding"/>
    <property type="evidence" value="ECO:0007669"/>
    <property type="project" value="InterPro"/>
</dbReference>
<name>A0A644U7W7_9ZZZZ</name>
<dbReference type="EMBL" id="VSSQ01000084">
    <property type="protein sequence ID" value="MPL74973.1"/>
    <property type="molecule type" value="Genomic_DNA"/>
</dbReference>
<dbReference type="PROSITE" id="PS50943">
    <property type="entry name" value="HTH_CROC1"/>
    <property type="match status" value="1"/>
</dbReference>
<dbReference type="CDD" id="cd00093">
    <property type="entry name" value="HTH_XRE"/>
    <property type="match status" value="1"/>
</dbReference>
<comment type="caution">
    <text evidence="2">The sequence shown here is derived from an EMBL/GenBank/DDBJ whole genome shotgun (WGS) entry which is preliminary data.</text>
</comment>
<protein>
    <recommendedName>
        <fullName evidence="1">HTH cro/C1-type domain-containing protein</fullName>
    </recommendedName>
</protein>
<dbReference type="AlphaFoldDB" id="A0A644U7W7"/>
<evidence type="ECO:0000259" key="1">
    <source>
        <dbReference type="PROSITE" id="PS50943"/>
    </source>
</evidence>
<dbReference type="SUPFAM" id="SSF47413">
    <property type="entry name" value="lambda repressor-like DNA-binding domains"/>
    <property type="match status" value="1"/>
</dbReference>
<dbReference type="Gene3D" id="1.10.260.40">
    <property type="entry name" value="lambda repressor-like DNA-binding domains"/>
    <property type="match status" value="1"/>
</dbReference>
<dbReference type="InterPro" id="IPR001387">
    <property type="entry name" value="Cro/C1-type_HTH"/>
</dbReference>
<dbReference type="InterPro" id="IPR010982">
    <property type="entry name" value="Lambda_DNA-bd_dom_sf"/>
</dbReference>
<dbReference type="SMART" id="SM00530">
    <property type="entry name" value="HTH_XRE"/>
    <property type="match status" value="1"/>
</dbReference>
<organism evidence="2">
    <name type="scientific">bioreactor metagenome</name>
    <dbReference type="NCBI Taxonomy" id="1076179"/>
    <lineage>
        <taxon>unclassified sequences</taxon>
        <taxon>metagenomes</taxon>
        <taxon>ecological metagenomes</taxon>
    </lineage>
</organism>
<dbReference type="Pfam" id="PF13560">
    <property type="entry name" value="HTH_31"/>
    <property type="match status" value="1"/>
</dbReference>
<feature type="domain" description="HTH cro/C1-type" evidence="1">
    <location>
        <begin position="23"/>
        <end position="77"/>
    </location>
</feature>